<evidence type="ECO:0000313" key="4">
    <source>
        <dbReference type="Proteomes" id="UP001595926"/>
    </source>
</evidence>
<gene>
    <name evidence="3" type="ORF">ACFPDQ_04050</name>
</gene>
<keyword evidence="4" id="KW-1185">Reference proteome</keyword>
<dbReference type="PANTHER" id="PTHR23403:SF1">
    <property type="entry name" value="TREHALASE"/>
    <property type="match status" value="1"/>
</dbReference>
<dbReference type="InterPro" id="IPR018232">
    <property type="entry name" value="Glyco_hydro_37_CS"/>
</dbReference>
<dbReference type="Gene3D" id="1.50.10.10">
    <property type="match status" value="1"/>
</dbReference>
<name>A0ABV9TBA9_9GAMM</name>
<dbReference type="InterPro" id="IPR008928">
    <property type="entry name" value="6-hairpin_glycosidase_sf"/>
</dbReference>
<reference evidence="4" key="1">
    <citation type="journal article" date="2019" name="Int. J. Syst. Evol. Microbiol.">
        <title>The Global Catalogue of Microorganisms (GCM) 10K type strain sequencing project: providing services to taxonomists for standard genome sequencing and annotation.</title>
        <authorList>
            <consortium name="The Broad Institute Genomics Platform"/>
            <consortium name="The Broad Institute Genome Sequencing Center for Infectious Disease"/>
            <person name="Wu L."/>
            <person name="Ma J."/>
        </authorList>
    </citation>
    <scope>NUCLEOTIDE SEQUENCE [LARGE SCALE GENOMIC DNA]</scope>
    <source>
        <strain evidence="4">CGMCC 1.13718</strain>
    </source>
</reference>
<dbReference type="EMBL" id="JBHSJH010000002">
    <property type="protein sequence ID" value="MFC4892217.1"/>
    <property type="molecule type" value="Genomic_DNA"/>
</dbReference>
<keyword evidence="2 3" id="KW-0326">Glycosidase</keyword>
<protein>
    <submittedName>
        <fullName evidence="3">Trehalase family glycosidase</fullName>
    </submittedName>
</protein>
<keyword evidence="1" id="KW-0378">Hydrolase</keyword>
<dbReference type="InterPro" id="IPR001661">
    <property type="entry name" value="Glyco_hydro_37"/>
</dbReference>
<evidence type="ECO:0000256" key="1">
    <source>
        <dbReference type="ARBA" id="ARBA00022801"/>
    </source>
</evidence>
<sequence length="491" mass="57287">MQDYIKKQMPAKNNNLIQTSGELFEAVQLEPCFPDSKTFVDMTPKRDSQEILKDFKALKNQNNFNLKDFILENFHLPKAEEYSDIEKGLSLHEHIIQMWDFLTKSADEENPQSSLLELPNSYIIPGGRFREIYYWDCYFTAEGLAADNKLDMVENIADNFKYLVEQFGFIPNGNRTYYLTRSQPPLFFLIVDILYKHYGISRISKYLPVLEKEYSFWMNTNRSIGGLNRYWDEASEPRPESYREDIHSAKDASNKADFYRNIRAACESGWDFSSRWFHDVSKFETICTTDILPIDLNCYLFGLEERLSTWFKDSSDLEKSSKYRDLANKRKSKIQKDFWSEEQNFFCDINHKENYHTNVLSLAGATPLFFNIATKEQASELVNTLNKFVFEGGVSTTLIDTSQQWDYPNGWTPLHWQVIIGLRNYGYNDLAKDIADRFLNTIKLRYKETGKLKEKYNVSNAHIDASGGEYIIQDGFGWTNGVVSALLKLYN</sequence>
<evidence type="ECO:0000256" key="2">
    <source>
        <dbReference type="ARBA" id="ARBA00023295"/>
    </source>
</evidence>
<dbReference type="PANTHER" id="PTHR23403">
    <property type="entry name" value="TREHALASE"/>
    <property type="match status" value="1"/>
</dbReference>
<dbReference type="RefSeq" id="WP_244614608.1">
    <property type="nucleotide sequence ID" value="NZ_JBHSJH010000002.1"/>
</dbReference>
<comment type="caution">
    <text evidence="3">The sequence shown here is derived from an EMBL/GenBank/DDBJ whole genome shotgun (WGS) entry which is preliminary data.</text>
</comment>
<dbReference type="PROSITE" id="PS00927">
    <property type="entry name" value="TREHALASE_1"/>
    <property type="match status" value="1"/>
</dbReference>
<dbReference type="GO" id="GO:0016798">
    <property type="term" value="F:hydrolase activity, acting on glycosyl bonds"/>
    <property type="evidence" value="ECO:0007669"/>
    <property type="project" value="UniProtKB-KW"/>
</dbReference>
<accession>A0ABV9TBA9</accession>
<organism evidence="3 4">
    <name type="scientific">Pseudofrancisella aestuarii</name>
    <dbReference type="NCBI Taxonomy" id="2670347"/>
    <lineage>
        <taxon>Bacteria</taxon>
        <taxon>Pseudomonadati</taxon>
        <taxon>Pseudomonadota</taxon>
        <taxon>Gammaproteobacteria</taxon>
        <taxon>Thiotrichales</taxon>
        <taxon>Francisellaceae</taxon>
        <taxon>Pseudofrancisella</taxon>
    </lineage>
</organism>
<evidence type="ECO:0000313" key="3">
    <source>
        <dbReference type="EMBL" id="MFC4892217.1"/>
    </source>
</evidence>
<dbReference type="InterPro" id="IPR012341">
    <property type="entry name" value="6hp_glycosidase-like_sf"/>
</dbReference>
<proteinExistence type="predicted"/>
<dbReference type="PRINTS" id="PR00744">
    <property type="entry name" value="GLHYDRLASE37"/>
</dbReference>
<dbReference type="Proteomes" id="UP001595926">
    <property type="component" value="Unassembled WGS sequence"/>
</dbReference>
<dbReference type="Pfam" id="PF01204">
    <property type="entry name" value="Trehalase"/>
    <property type="match status" value="1"/>
</dbReference>
<dbReference type="SUPFAM" id="SSF48208">
    <property type="entry name" value="Six-hairpin glycosidases"/>
    <property type="match status" value="1"/>
</dbReference>